<keyword evidence="2" id="KW-0472">Membrane</keyword>
<organism evidence="3 4">
    <name type="scientific">Gymnopus androsaceus JB14</name>
    <dbReference type="NCBI Taxonomy" id="1447944"/>
    <lineage>
        <taxon>Eukaryota</taxon>
        <taxon>Fungi</taxon>
        <taxon>Dikarya</taxon>
        <taxon>Basidiomycota</taxon>
        <taxon>Agaricomycotina</taxon>
        <taxon>Agaricomycetes</taxon>
        <taxon>Agaricomycetidae</taxon>
        <taxon>Agaricales</taxon>
        <taxon>Marasmiineae</taxon>
        <taxon>Omphalotaceae</taxon>
        <taxon>Gymnopus</taxon>
    </lineage>
</organism>
<dbReference type="Proteomes" id="UP000799118">
    <property type="component" value="Unassembled WGS sequence"/>
</dbReference>
<keyword evidence="4" id="KW-1185">Reference proteome</keyword>
<feature type="transmembrane region" description="Helical" evidence="2">
    <location>
        <begin position="125"/>
        <end position="147"/>
    </location>
</feature>
<feature type="transmembrane region" description="Helical" evidence="2">
    <location>
        <begin position="167"/>
        <end position="190"/>
    </location>
</feature>
<dbReference type="AlphaFoldDB" id="A0A6A4HJQ6"/>
<feature type="transmembrane region" description="Helical" evidence="2">
    <location>
        <begin position="44"/>
        <end position="67"/>
    </location>
</feature>
<accession>A0A6A4HJQ6</accession>
<evidence type="ECO:0000313" key="3">
    <source>
        <dbReference type="EMBL" id="KAE9397751.1"/>
    </source>
</evidence>
<gene>
    <name evidence="3" type="ORF">BT96DRAFT_1020553</name>
</gene>
<evidence type="ECO:0000256" key="1">
    <source>
        <dbReference type="SAM" id="MobiDB-lite"/>
    </source>
</evidence>
<feature type="region of interest" description="Disordered" evidence="1">
    <location>
        <begin position="689"/>
        <end position="711"/>
    </location>
</feature>
<evidence type="ECO:0000256" key="2">
    <source>
        <dbReference type="SAM" id="Phobius"/>
    </source>
</evidence>
<name>A0A6A4HJQ6_9AGAR</name>
<dbReference type="OrthoDB" id="6088208at2759"/>
<feature type="transmembrane region" description="Helical" evidence="2">
    <location>
        <begin position="15"/>
        <end position="32"/>
    </location>
</feature>
<protein>
    <submittedName>
        <fullName evidence="3">Uncharacterized protein</fullName>
    </submittedName>
</protein>
<feature type="region of interest" description="Disordered" evidence="1">
    <location>
        <begin position="597"/>
        <end position="637"/>
    </location>
</feature>
<keyword evidence="2" id="KW-0812">Transmembrane</keyword>
<dbReference type="EMBL" id="ML769492">
    <property type="protein sequence ID" value="KAE9397751.1"/>
    <property type="molecule type" value="Genomic_DNA"/>
</dbReference>
<proteinExistence type="predicted"/>
<reference evidence="3" key="1">
    <citation type="journal article" date="2019" name="Environ. Microbiol.">
        <title>Fungal ecological strategies reflected in gene transcription - a case study of two litter decomposers.</title>
        <authorList>
            <person name="Barbi F."/>
            <person name="Kohler A."/>
            <person name="Barry K."/>
            <person name="Baskaran P."/>
            <person name="Daum C."/>
            <person name="Fauchery L."/>
            <person name="Ihrmark K."/>
            <person name="Kuo A."/>
            <person name="LaButti K."/>
            <person name="Lipzen A."/>
            <person name="Morin E."/>
            <person name="Grigoriev I.V."/>
            <person name="Henrissat B."/>
            <person name="Lindahl B."/>
            <person name="Martin F."/>
        </authorList>
    </citation>
    <scope>NUCLEOTIDE SEQUENCE</scope>
    <source>
        <strain evidence="3">JB14</strain>
    </source>
</reference>
<sequence length="770" mass="84889">MPSAPFSINSLTVEVWLHGLYTCGVFLTLYLLAYNKGYSLRKKIYLGTIVILMYMCSTVHVAIQWFYDTTSIDNNELPGGPGLINAFIHIPPGIFGSDAVFFNLNILIADILFIWRCWVVWQKRWVVIMLPSVMTICGLALGIKGILLQVKSITGGESAARQTHEYVAYSTAYFSLSIATSLFTTLMLIFRIVQVQRATATAFTGRKSKRYNAVIEIPVESAAMYSVTLIVFVVLTLQKNVNGYIAQNIHAQMTGIAPMLIILRVAAGFSRPNTDWSLENTGSGEGRSSLSNIQFQHDPSRTLSVVDNSILSRRSVDMAAQRFQAFISIRAPSPALSLDDPVAVRNQISTLKHNIRHQQAQVSELETITHIRSSLSSMASASSSSLNLSLGSPPPPPSSYTSARSPTPTSKATRRTSYEVLQGIAGPDSGLPLPINGHGRTNGGGNSLDETNVNGIREGVPMMMSPTAYKRLSSPTRTLSRIPVASVGNARALADEGALSPNTATSPSPSSPSGLQAPPSPTPNPRRASLTPGGTTKVLADLQTGVINARNALENTKAQLRLKGRERLRLENEGLNNVVARKERLLQEVLERARKAESEATLLRSQLKSESSQSKKSLREMESALSESTALSQKSEREYVTLRESIKHLTESWKSDTDRLRDEIRKREEKWKSEAEVMGKKYRRLVEEVQASRSGQEDVKKARDEDTERAKQIESRWLEEIERIKQAVEKSDKEGEETAETARQLAAELARLRRLMQNSGRPISDSPPNP</sequence>
<feature type="compositionally biased region" description="Low complexity" evidence="1">
    <location>
        <begin position="602"/>
        <end position="615"/>
    </location>
</feature>
<feature type="compositionally biased region" description="Basic and acidic residues" evidence="1">
    <location>
        <begin position="695"/>
        <end position="711"/>
    </location>
</feature>
<feature type="region of interest" description="Disordered" evidence="1">
    <location>
        <begin position="498"/>
        <end position="534"/>
    </location>
</feature>
<feature type="compositionally biased region" description="Low complexity" evidence="1">
    <location>
        <begin position="399"/>
        <end position="410"/>
    </location>
</feature>
<evidence type="ECO:0000313" key="4">
    <source>
        <dbReference type="Proteomes" id="UP000799118"/>
    </source>
</evidence>
<feature type="region of interest" description="Disordered" evidence="1">
    <location>
        <begin position="383"/>
        <end position="453"/>
    </location>
</feature>
<feature type="compositionally biased region" description="Low complexity" evidence="1">
    <location>
        <begin position="499"/>
        <end position="517"/>
    </location>
</feature>
<feature type="transmembrane region" description="Helical" evidence="2">
    <location>
        <begin position="211"/>
        <end position="237"/>
    </location>
</feature>
<keyword evidence="2" id="KW-1133">Transmembrane helix</keyword>